<comment type="caution">
    <text evidence="5">The sequence shown here is derived from an EMBL/GenBank/DDBJ whole genome shotgun (WGS) entry which is preliminary data.</text>
</comment>
<evidence type="ECO:0000256" key="3">
    <source>
        <dbReference type="SAM" id="MobiDB-lite"/>
    </source>
</evidence>
<accession>A0ABS5LPM9</accession>
<dbReference type="EMBL" id="JAANES010000001">
    <property type="protein sequence ID" value="MBS3018454.1"/>
    <property type="molecule type" value="Genomic_DNA"/>
</dbReference>
<evidence type="ECO:0000313" key="6">
    <source>
        <dbReference type="Proteomes" id="UP001647436"/>
    </source>
</evidence>
<dbReference type="CDD" id="cd04622">
    <property type="entry name" value="CBS_pair_HRP1_like"/>
    <property type="match status" value="1"/>
</dbReference>
<evidence type="ECO:0000256" key="1">
    <source>
        <dbReference type="ARBA" id="ARBA00023122"/>
    </source>
</evidence>
<protein>
    <submittedName>
        <fullName evidence="5">Hypoxic response protein 1</fullName>
    </submittedName>
</protein>
<dbReference type="Proteomes" id="UP001647436">
    <property type="component" value="Unassembled WGS sequence"/>
</dbReference>
<proteinExistence type="predicted"/>
<feature type="compositionally biased region" description="Polar residues" evidence="3">
    <location>
        <begin position="134"/>
        <end position="147"/>
    </location>
</feature>
<feature type="region of interest" description="Disordered" evidence="3">
    <location>
        <begin position="132"/>
        <end position="163"/>
    </location>
</feature>
<dbReference type="SMART" id="SM00116">
    <property type="entry name" value="CBS"/>
    <property type="match status" value="2"/>
</dbReference>
<feature type="domain" description="CBS" evidence="4">
    <location>
        <begin position="73"/>
        <end position="132"/>
    </location>
</feature>
<dbReference type="InterPro" id="IPR000644">
    <property type="entry name" value="CBS_dom"/>
</dbReference>
<dbReference type="PROSITE" id="PS51371">
    <property type="entry name" value="CBS"/>
    <property type="match status" value="2"/>
</dbReference>
<dbReference type="Pfam" id="PF00571">
    <property type="entry name" value="CBS"/>
    <property type="match status" value="2"/>
</dbReference>
<organism evidence="5 6">
    <name type="scientific">Comamonas brasiliensis</name>
    <dbReference type="NCBI Taxonomy" id="1812482"/>
    <lineage>
        <taxon>Bacteria</taxon>
        <taxon>Pseudomonadati</taxon>
        <taxon>Pseudomonadota</taxon>
        <taxon>Betaproteobacteria</taxon>
        <taxon>Burkholderiales</taxon>
        <taxon>Comamonadaceae</taxon>
        <taxon>Comamonas</taxon>
    </lineage>
</organism>
<dbReference type="SUPFAM" id="SSF54631">
    <property type="entry name" value="CBS-domain pair"/>
    <property type="match status" value="1"/>
</dbReference>
<dbReference type="PANTHER" id="PTHR43080:SF2">
    <property type="entry name" value="CBS DOMAIN-CONTAINING PROTEIN"/>
    <property type="match status" value="1"/>
</dbReference>
<reference evidence="5 6" key="1">
    <citation type="submission" date="2020-03" db="EMBL/GenBank/DDBJ databases">
        <title>The role of nitrogen metabolism on polyethylene biodegradation.</title>
        <authorList>
            <person name="Peixoto J."/>
            <person name="Vizzotto C.S."/>
            <person name="Ramos A."/>
            <person name="Alves G."/>
            <person name="Steindorff A."/>
            <person name="Kruger R."/>
        </authorList>
    </citation>
    <scope>NUCLEOTIDE SEQUENCE [LARGE SCALE GENOMIC DNA]</scope>
    <source>
        <strain evidence="5 6">PE63</strain>
    </source>
</reference>
<keyword evidence="6" id="KW-1185">Reference proteome</keyword>
<feature type="domain" description="CBS" evidence="4">
    <location>
        <begin position="8"/>
        <end position="64"/>
    </location>
</feature>
<dbReference type="InterPro" id="IPR051257">
    <property type="entry name" value="Diverse_CBS-Domain"/>
</dbReference>
<evidence type="ECO:0000259" key="4">
    <source>
        <dbReference type="PROSITE" id="PS51371"/>
    </source>
</evidence>
<dbReference type="InterPro" id="IPR046342">
    <property type="entry name" value="CBS_dom_sf"/>
</dbReference>
<evidence type="ECO:0000313" key="5">
    <source>
        <dbReference type="EMBL" id="MBS3018454.1"/>
    </source>
</evidence>
<gene>
    <name evidence="5" type="primary">hrp1</name>
    <name evidence="5" type="ORF">DJFAAGMI_01186</name>
</gene>
<dbReference type="RefSeq" id="WP_211456322.1">
    <property type="nucleotide sequence ID" value="NZ_JAANES010000001.1"/>
</dbReference>
<evidence type="ECO:0000256" key="2">
    <source>
        <dbReference type="PROSITE-ProRule" id="PRU00703"/>
    </source>
</evidence>
<dbReference type="PANTHER" id="PTHR43080">
    <property type="entry name" value="CBS DOMAIN-CONTAINING PROTEIN CBSX3, MITOCHONDRIAL"/>
    <property type="match status" value="1"/>
</dbReference>
<name>A0ABS5LPM9_9BURK</name>
<dbReference type="Gene3D" id="3.10.580.10">
    <property type="entry name" value="CBS-domain"/>
    <property type="match status" value="1"/>
</dbReference>
<sequence>MKSISEMMTTGVRSLSPSDSLQAAAQAMEALAIGSVPVCDGQRLVGMVTDRDIAIRAVAQGLPAQSTTVSQVMSGDVKWCYEDQTVEEATYLMQQSQIRRLPVVDRDKRLVGMLALGDLSVKADSAQAARALQGISTPSEPDRSNLSAAAGQAGGGADAQTEA</sequence>
<keyword evidence="1 2" id="KW-0129">CBS domain</keyword>